<evidence type="ECO:0000256" key="14">
    <source>
        <dbReference type="SAM" id="MobiDB-lite"/>
    </source>
</evidence>
<gene>
    <name evidence="10" type="primary">grpE</name>
    <name evidence="15" type="ORF">D779_2920</name>
</gene>
<evidence type="ECO:0000256" key="8">
    <source>
        <dbReference type="ARBA" id="ARBA00072274"/>
    </source>
</evidence>
<feature type="coiled-coil region" evidence="13">
    <location>
        <begin position="63"/>
        <end position="100"/>
    </location>
</feature>
<dbReference type="PANTHER" id="PTHR21237:SF23">
    <property type="entry name" value="GRPE PROTEIN HOMOLOG, MITOCHONDRIAL"/>
    <property type="match status" value="1"/>
</dbReference>
<evidence type="ECO:0000256" key="3">
    <source>
        <dbReference type="ARBA" id="ARBA00011738"/>
    </source>
</evidence>
<evidence type="ECO:0000256" key="2">
    <source>
        <dbReference type="ARBA" id="ARBA00009054"/>
    </source>
</evidence>
<dbReference type="SUPFAM" id="SSF58014">
    <property type="entry name" value="Coiled-coil domain of nucleotide exchange factor GrpE"/>
    <property type="match status" value="1"/>
</dbReference>
<evidence type="ECO:0000256" key="6">
    <source>
        <dbReference type="ARBA" id="ARBA00023186"/>
    </source>
</evidence>
<evidence type="ECO:0000256" key="7">
    <source>
        <dbReference type="ARBA" id="ARBA00053401"/>
    </source>
</evidence>
<dbReference type="PROSITE" id="PS01071">
    <property type="entry name" value="GRPE"/>
    <property type="match status" value="1"/>
</dbReference>
<dbReference type="PATRIC" id="fig|1249627.3.peg.3086"/>
<dbReference type="InterPro" id="IPR009012">
    <property type="entry name" value="GrpE_head"/>
</dbReference>
<accession>W9V4H4</accession>
<feature type="region of interest" description="Disordered" evidence="14">
    <location>
        <begin position="38"/>
        <end position="61"/>
    </location>
</feature>
<comment type="subcellular location">
    <subcellularLocation>
        <location evidence="1 10">Cytoplasm</location>
    </subcellularLocation>
</comment>
<dbReference type="STRING" id="1249627.D779_2920"/>
<keyword evidence="6 10" id="KW-0143">Chaperone</keyword>
<keyword evidence="13" id="KW-0175">Coiled coil</keyword>
<dbReference type="SUPFAM" id="SSF51064">
    <property type="entry name" value="Head domain of nucleotide exchange factor GrpE"/>
    <property type="match status" value="1"/>
</dbReference>
<dbReference type="AlphaFoldDB" id="W9V4H4"/>
<evidence type="ECO:0000313" key="16">
    <source>
        <dbReference type="Proteomes" id="UP000019460"/>
    </source>
</evidence>
<evidence type="ECO:0000256" key="10">
    <source>
        <dbReference type="HAMAP-Rule" id="MF_01151"/>
    </source>
</evidence>
<evidence type="ECO:0000256" key="12">
    <source>
        <dbReference type="RuleBase" id="RU004478"/>
    </source>
</evidence>
<dbReference type="eggNOG" id="COG0576">
    <property type="taxonomic scope" value="Bacteria"/>
</dbReference>
<dbReference type="Pfam" id="PF01025">
    <property type="entry name" value="GrpE"/>
    <property type="match status" value="1"/>
</dbReference>
<dbReference type="OrthoDB" id="9789811at2"/>
<dbReference type="PRINTS" id="PR00773">
    <property type="entry name" value="GRPEPROTEIN"/>
</dbReference>
<organism evidence="15 16">
    <name type="scientific">Imhoffiella purpurea</name>
    <dbReference type="NCBI Taxonomy" id="1249627"/>
    <lineage>
        <taxon>Bacteria</taxon>
        <taxon>Pseudomonadati</taxon>
        <taxon>Pseudomonadota</taxon>
        <taxon>Gammaproteobacteria</taxon>
        <taxon>Chromatiales</taxon>
        <taxon>Chromatiaceae</taxon>
        <taxon>Imhoffiella</taxon>
    </lineage>
</organism>
<dbReference type="InterPro" id="IPR000740">
    <property type="entry name" value="GrpE"/>
</dbReference>
<protein>
    <recommendedName>
        <fullName evidence="8 10">Protein GrpE</fullName>
    </recommendedName>
    <alternativeName>
        <fullName evidence="9 10">HSP-70 cofactor</fullName>
    </alternativeName>
</protein>
<keyword evidence="16" id="KW-1185">Reference proteome</keyword>
<keyword evidence="4 10" id="KW-0963">Cytoplasm</keyword>
<dbReference type="GO" id="GO:0051082">
    <property type="term" value="F:unfolded protein binding"/>
    <property type="evidence" value="ECO:0007669"/>
    <property type="project" value="TreeGrafter"/>
</dbReference>
<dbReference type="GO" id="GO:0006457">
    <property type="term" value="P:protein folding"/>
    <property type="evidence" value="ECO:0007669"/>
    <property type="project" value="InterPro"/>
</dbReference>
<keyword evidence="5 10" id="KW-0346">Stress response</keyword>
<evidence type="ECO:0000256" key="5">
    <source>
        <dbReference type="ARBA" id="ARBA00023016"/>
    </source>
</evidence>
<dbReference type="HAMAP" id="MF_01151">
    <property type="entry name" value="GrpE"/>
    <property type="match status" value="1"/>
</dbReference>
<comment type="caution">
    <text evidence="15">The sequence shown here is derived from an EMBL/GenBank/DDBJ whole genome shotgun (WGS) entry which is preliminary data.</text>
</comment>
<dbReference type="FunFam" id="2.30.22.10:FF:000001">
    <property type="entry name" value="Protein GrpE"/>
    <property type="match status" value="1"/>
</dbReference>
<evidence type="ECO:0000256" key="1">
    <source>
        <dbReference type="ARBA" id="ARBA00004496"/>
    </source>
</evidence>
<comment type="function">
    <text evidence="7 10 11">Participates actively in the response to hyperosmotic and heat shock by preventing the aggregation of stress-denatured proteins, in association with DnaK and GrpE. It is the nucleotide exchange factor for DnaK and may function as a thermosensor. Unfolded proteins bind initially to DnaJ; upon interaction with the DnaJ-bound protein, DnaK hydrolyzes its bound ATP, resulting in the formation of a stable complex. GrpE releases ADP from DnaK; ATP binding to DnaK triggers the release of the substrate protein, thus completing the reaction cycle. Several rounds of ATP-dependent interactions between DnaJ, DnaK and GrpE are required for fully efficient folding.</text>
</comment>
<dbReference type="NCBIfam" id="NF010737">
    <property type="entry name" value="PRK14139.1"/>
    <property type="match status" value="1"/>
</dbReference>
<dbReference type="Gene3D" id="2.30.22.10">
    <property type="entry name" value="Head domain of nucleotide exchange factor GrpE"/>
    <property type="match status" value="1"/>
</dbReference>
<evidence type="ECO:0000256" key="11">
    <source>
        <dbReference type="RuleBase" id="RU000639"/>
    </source>
</evidence>
<evidence type="ECO:0000256" key="4">
    <source>
        <dbReference type="ARBA" id="ARBA00022490"/>
    </source>
</evidence>
<dbReference type="RefSeq" id="WP_043755559.1">
    <property type="nucleotide sequence ID" value="NZ_AONC01000045.1"/>
</dbReference>
<comment type="subunit">
    <text evidence="3 10">Homodimer.</text>
</comment>
<evidence type="ECO:0000313" key="15">
    <source>
        <dbReference type="EMBL" id="EXJ14249.1"/>
    </source>
</evidence>
<dbReference type="Gene3D" id="3.90.20.20">
    <property type="match status" value="1"/>
</dbReference>
<dbReference type="NCBIfam" id="NF010748">
    <property type="entry name" value="PRK14150.1"/>
    <property type="match status" value="1"/>
</dbReference>
<evidence type="ECO:0000256" key="9">
    <source>
        <dbReference type="ARBA" id="ARBA00076414"/>
    </source>
</evidence>
<feature type="compositionally biased region" description="Basic and acidic residues" evidence="14">
    <location>
        <begin position="1"/>
        <end position="24"/>
    </location>
</feature>
<feature type="region of interest" description="Disordered" evidence="14">
    <location>
        <begin position="1"/>
        <end position="25"/>
    </location>
</feature>
<dbReference type="Proteomes" id="UP000019460">
    <property type="component" value="Unassembled WGS sequence"/>
</dbReference>
<name>W9V4H4_9GAMM</name>
<dbReference type="GO" id="GO:0005829">
    <property type="term" value="C:cytosol"/>
    <property type="evidence" value="ECO:0007669"/>
    <property type="project" value="TreeGrafter"/>
</dbReference>
<evidence type="ECO:0000256" key="13">
    <source>
        <dbReference type="SAM" id="Coils"/>
    </source>
</evidence>
<dbReference type="EMBL" id="AONC01000045">
    <property type="protein sequence ID" value="EXJ14249.1"/>
    <property type="molecule type" value="Genomic_DNA"/>
</dbReference>
<dbReference type="GO" id="GO:0000774">
    <property type="term" value="F:adenyl-nucleotide exchange factor activity"/>
    <property type="evidence" value="ECO:0007669"/>
    <property type="project" value="InterPro"/>
</dbReference>
<dbReference type="InterPro" id="IPR013805">
    <property type="entry name" value="GrpE_CC"/>
</dbReference>
<proteinExistence type="inferred from homology"/>
<sequence length="215" mass="23331">MSTDPHRMESTEEAEDARPTEDAAMRAAVDAYMEATAAESAAAAEGEAEAENQAAQASPEELAAALEAAKAEADEQRTQALRARADIENLRRRHNAELEKAHKYALDGFVRELLQVRDSLELGHQAALDASVDIDKLREGTELTLKLLGDTMDKFGVAQVDPLDQPFDPELHQAMSMQPRADVAPNTVVAVIQKGYTLNGRLVRPALVMVSQQAS</sequence>
<dbReference type="CDD" id="cd00446">
    <property type="entry name" value="GrpE"/>
    <property type="match status" value="1"/>
</dbReference>
<dbReference type="PANTHER" id="PTHR21237">
    <property type="entry name" value="GRPE PROTEIN"/>
    <property type="match status" value="1"/>
</dbReference>
<dbReference type="GO" id="GO:0042803">
    <property type="term" value="F:protein homodimerization activity"/>
    <property type="evidence" value="ECO:0007669"/>
    <property type="project" value="InterPro"/>
</dbReference>
<dbReference type="GO" id="GO:0051087">
    <property type="term" value="F:protein-folding chaperone binding"/>
    <property type="evidence" value="ECO:0007669"/>
    <property type="project" value="InterPro"/>
</dbReference>
<comment type="similarity">
    <text evidence="2 10 12">Belongs to the GrpE family.</text>
</comment>
<reference evidence="15 16" key="1">
    <citation type="submission" date="2012-11" db="EMBL/GenBank/DDBJ databases">
        <title>Genome assembly of Thiorhodococcus sp. AK35.</title>
        <authorList>
            <person name="Nupur N."/>
            <person name="Khatri I."/>
            <person name="Subramanian S."/>
            <person name="Pinnaka A."/>
        </authorList>
    </citation>
    <scope>NUCLEOTIDE SEQUENCE [LARGE SCALE GENOMIC DNA]</scope>
    <source>
        <strain evidence="15 16">AK35</strain>
    </source>
</reference>